<evidence type="ECO:0000313" key="3">
    <source>
        <dbReference type="Proteomes" id="UP000054560"/>
    </source>
</evidence>
<feature type="compositionally biased region" description="Basic and acidic residues" evidence="1">
    <location>
        <begin position="296"/>
        <end position="310"/>
    </location>
</feature>
<feature type="compositionally biased region" description="Polar residues" evidence="1">
    <location>
        <begin position="1895"/>
        <end position="1907"/>
    </location>
</feature>
<feature type="compositionally biased region" description="Low complexity" evidence="1">
    <location>
        <begin position="91"/>
        <end position="104"/>
    </location>
</feature>
<feature type="compositionally biased region" description="Polar residues" evidence="1">
    <location>
        <begin position="1070"/>
        <end position="1080"/>
    </location>
</feature>
<sequence length="2185" mass="232474">MSEGDVVEGLIGETDDTVVNHQGIESPIRDDESEEKLIDGAIDKAISTIRQKESVQGLVDDEVSALGNSTETLNSSSVPDQTFDAIDKHSSGSTSSNQSSVSNSEGLPSVNEREDDAAVASREGLDSNVETAPDNDTGHDKAEPNFHATTEASLPLMSGDKNAARPKQSARQAAPGLFLPPSVDNMSEFCQHENESYDTASKPAMTESSRSLFFDDDDQDLEGSDNGGDASKGALNTEDAKSPNVEDEYYDDPLMGRVKRPAHITASDSDEPEFDTTSALSANSSTCDKFTSTLRETIEEARTDANKDNPKVQPLRAIRNRTKSETMNDLFSGEMASETQSETLKDSLFNDSDSSQDTTDASPILSPTIATESSSNSQLCDASQEDSSRDDALADPILDIDHSSDNKNVASAAESGDQGGNCQRSADDNVGDGNGVKDVSVRESKIVTTDSSASFSDSIDKGAHSGEMDGESPADLTTETSDERINPVNNHTSSDDAEQSSCGPVTFLEFNPDLSTDTSKDEAASTCTSQPTTAKQTVANIQDCVSMEDGGRTSNDDSLYTSASASLSSAGVPNDSTTNGTEPSANDKETASGIASNDVGPITSETFPEANNDARECAPKIKERKKVFSFSIDENSDEDLFAAEPVVHKPRKHKSPIKPVRQTPAPVIVPTPPVPTEIEEPKEPPKSVGLFDSDGDAEDSDLFTPVCDSRNKIAPRSPAVWRTSSRLPAEDKACDSETDETAPKLTDQSVSSAEDSVSESDTKVTENKDTAEFDSRSEQNIERELSDPKPRTLSLQKANITDIGLVSNSSTVGEGRPVETDTSTDGDDMTAKIDIQSQKVANIEVVENTPARNEPTDDKSEAKGAGANSIRNTSESGTRSSMEAHSDDRNSEIPTNNRPVIFETQPIAHSPLANLQVGRMLSVNSGVGPCSDAINLFDDDASDEENGAEKGPTRSKAKTLAFGLYNDRAETDEEDGLFGPSSASKLVSREGNGGSLFGSQKKLKQKLSIFGAEKIRKKGAISGAIGSDAIADGDADEFVVTSSVKKPPARERFVSLNPLGVGTKKYDPNTVATDVNSSSKMRGGRSRNKESNMLGQNDANVANIFAQAQEDTAPVESAQTDGRNTAAASVFSSKSARTTSATSRRSPQEGKLSPKQSTTSKIVPNAHAKTSTSRRTKSSSTSDRVVDSSRSAASLGLFSEKPGKMIGTKESSSKAFAVSKPAAIDDLDGSASDVGGIFDTPSSHFTSSALRKKVPQSLFGDIEREEDGFDTITRTLAKESDRRQKSQGRTKKSARSMFDDSDDELTEVLARDDKRDIFSEPPKQNKMRVARSRKDKGVYSGKDSSHTGSLEGEDSGSETDELFSAIPNAGRKSINGNRKTGWEVKKNPVVSTTQRGPSSNTTVGMFGSDEEETGSDGTFQSSGIPDRKLRSVNISFQTGVTKGHATIVCEGRIVEGITTPSIRSDIDIEPVAIDTLENSGSSTSIKDAGASSTSTPIIAGDSSNGPNVTGHKSLKSYAALNKEAIADESSGDLIENAGESAETLIGESASRSAEVWSAMDRSSANVTRKSENVPIEVKGASANIEPTVSSVSSKKIHIRPVISNVASSGLFGDDGSDEADDFGLSATQSAKPKKSAMMESIMESNLGINKANSLFEGDDDLFSEDVSRKIMGNLISPGKKDKRKGSKPRQASDSLFGLDDSQDDTQFSVASTRATKDKARKKKGGAERTLTWGASDSEDETDGFGQNHDKSSEHSKGKSGKTLFENDDGGGDADASDQLDTLKAYKRRSPKGPALTQPQSTSSKSPRTHVVPPIAGVLNMSKSPSSVESSRTPSQPFSPPTVPVVQPQDEPKVKSNDGQECASPELPPPLPPASPDSAKPKVEPRTETKLEATKDNSSPPESKSTFIAHTPSASPPPFLEEYTPEASPDRLSPVNSFVTPRIKEPSAASPPTLPLPLDDTFLEVNYHTQTENIFKECPPPLPDFESNGVASDSDLDVDNLRSPNPPRKPSPTLAAEKGIEANQRALVPADAPEIERDVLPSPLPELDTTAVTPPLFDSITSFDGVFKVAPPPLERFATPSPVPPPMKKNGNDELERDVPVPPPLVDDIERPNGSTSKGIANASRADGGPVIPNPDDDREYFLAGLNNEENSVFQHDFSQNRVPQNVTPKTYANIFTSVEGNSDIF</sequence>
<gene>
    <name evidence="2" type="ORF">SARC_06300</name>
</gene>
<feature type="region of interest" description="Disordered" evidence="1">
    <location>
        <begin position="2074"/>
        <end position="2138"/>
    </location>
</feature>
<feature type="compositionally biased region" description="Polar residues" evidence="1">
    <location>
        <begin position="68"/>
        <end position="80"/>
    </location>
</feature>
<feature type="compositionally biased region" description="Acidic residues" evidence="1">
    <location>
        <begin position="1351"/>
        <end position="1361"/>
    </location>
</feature>
<feature type="compositionally biased region" description="Basic and acidic residues" evidence="1">
    <location>
        <begin position="1309"/>
        <end position="1318"/>
    </location>
</feature>
<feature type="region of interest" description="Disordered" evidence="1">
    <location>
        <begin position="844"/>
        <end position="896"/>
    </location>
</feature>
<feature type="compositionally biased region" description="Low complexity" evidence="1">
    <location>
        <begin position="351"/>
        <end position="362"/>
    </location>
</feature>
<feature type="compositionally biased region" description="Basic residues" evidence="1">
    <location>
        <begin position="1285"/>
        <end position="1294"/>
    </location>
</feature>
<feature type="compositionally biased region" description="Basic and acidic residues" evidence="1">
    <location>
        <begin position="882"/>
        <end position="891"/>
    </location>
</feature>
<feature type="region of interest" description="Disordered" evidence="1">
    <location>
        <begin position="1273"/>
        <end position="1424"/>
    </location>
</feature>
<protein>
    <submittedName>
        <fullName evidence="2">Uncharacterized protein</fullName>
    </submittedName>
</protein>
<dbReference type="Proteomes" id="UP000054560">
    <property type="component" value="Unassembled WGS sequence"/>
</dbReference>
<feature type="region of interest" description="Disordered" evidence="1">
    <location>
        <begin position="1973"/>
        <end position="2018"/>
    </location>
</feature>
<feature type="compositionally biased region" description="Polar residues" evidence="1">
    <location>
        <begin position="275"/>
        <end position="295"/>
    </location>
</feature>
<feature type="compositionally biased region" description="Basic and acidic residues" evidence="1">
    <location>
        <begin position="1878"/>
        <end position="1894"/>
    </location>
</feature>
<feature type="compositionally biased region" description="Acidic residues" evidence="1">
    <location>
        <begin position="1765"/>
        <end position="1777"/>
    </location>
</feature>
<evidence type="ECO:0000256" key="1">
    <source>
        <dbReference type="SAM" id="MobiDB-lite"/>
    </source>
</evidence>
<evidence type="ECO:0000313" key="2">
    <source>
        <dbReference type="EMBL" id="KNC81375.1"/>
    </source>
</evidence>
<feature type="compositionally biased region" description="Low complexity" evidence="1">
    <location>
        <begin position="1132"/>
        <end position="1145"/>
    </location>
</feature>
<proteinExistence type="predicted"/>
<feature type="compositionally biased region" description="Polar residues" evidence="1">
    <location>
        <begin position="1117"/>
        <end position="1131"/>
    </location>
</feature>
<feature type="compositionally biased region" description="Polar residues" evidence="1">
    <location>
        <begin position="574"/>
        <end position="584"/>
    </location>
</feature>
<feature type="compositionally biased region" description="Basic residues" evidence="1">
    <location>
        <begin position="1325"/>
        <end position="1334"/>
    </location>
</feature>
<dbReference type="GeneID" id="25906804"/>
<feature type="compositionally biased region" description="Polar residues" evidence="1">
    <location>
        <begin position="1091"/>
        <end position="1100"/>
    </location>
</feature>
<feature type="region of interest" description="Disordered" evidence="1">
    <location>
        <begin position="68"/>
        <end position="620"/>
    </location>
</feature>
<dbReference type="EMBL" id="KQ242039">
    <property type="protein sequence ID" value="KNC81375.1"/>
    <property type="molecule type" value="Genomic_DNA"/>
</dbReference>
<feature type="compositionally biased region" description="Acidic residues" evidence="1">
    <location>
        <begin position="214"/>
        <end position="223"/>
    </location>
</feature>
<accession>A0A0L0FX03</accession>
<feature type="compositionally biased region" description="Low complexity" evidence="1">
    <location>
        <begin position="1178"/>
        <end position="1193"/>
    </location>
</feature>
<name>A0A0L0FX03_9EUKA</name>
<feature type="compositionally biased region" description="Polar residues" evidence="1">
    <location>
        <begin position="1389"/>
        <end position="1403"/>
    </location>
</feature>
<feature type="region of interest" description="Disordered" evidence="1">
    <location>
        <begin position="1672"/>
        <end position="1936"/>
    </location>
</feature>
<keyword evidence="3" id="KW-1185">Reference proteome</keyword>
<feature type="compositionally biased region" description="Basic and acidic residues" evidence="1">
    <location>
        <begin position="458"/>
        <end position="467"/>
    </location>
</feature>
<feature type="compositionally biased region" description="Polar residues" evidence="1">
    <location>
        <begin position="1796"/>
        <end position="1805"/>
    </location>
</feature>
<feature type="compositionally biased region" description="Polar residues" evidence="1">
    <location>
        <begin position="525"/>
        <end position="540"/>
    </location>
</feature>
<feature type="region of interest" description="Disordered" evidence="1">
    <location>
        <begin position="1056"/>
        <end position="1193"/>
    </location>
</feature>
<feature type="compositionally biased region" description="Polar residues" evidence="1">
    <location>
        <begin position="446"/>
        <end position="457"/>
    </location>
</feature>
<feature type="compositionally biased region" description="Basic and acidic residues" evidence="1">
    <location>
        <begin position="2089"/>
        <end position="2098"/>
    </location>
</feature>
<feature type="compositionally biased region" description="Polar residues" evidence="1">
    <location>
        <begin position="869"/>
        <end position="881"/>
    </location>
</feature>
<feature type="region of interest" description="Disordered" evidence="1">
    <location>
        <begin position="806"/>
        <end position="830"/>
    </location>
</feature>
<feature type="compositionally biased region" description="Pro residues" evidence="1">
    <location>
        <begin position="1865"/>
        <end position="1874"/>
    </location>
</feature>
<reference evidence="2 3" key="1">
    <citation type="submission" date="2011-02" db="EMBL/GenBank/DDBJ databases">
        <title>The Genome Sequence of Sphaeroforma arctica JP610.</title>
        <authorList>
            <consortium name="The Broad Institute Genome Sequencing Platform"/>
            <person name="Russ C."/>
            <person name="Cuomo C."/>
            <person name="Young S.K."/>
            <person name="Zeng Q."/>
            <person name="Gargeya S."/>
            <person name="Alvarado L."/>
            <person name="Berlin A."/>
            <person name="Chapman S.B."/>
            <person name="Chen Z."/>
            <person name="Freedman E."/>
            <person name="Gellesch M."/>
            <person name="Goldberg J."/>
            <person name="Griggs A."/>
            <person name="Gujja S."/>
            <person name="Heilman E."/>
            <person name="Heiman D."/>
            <person name="Howarth C."/>
            <person name="Mehta T."/>
            <person name="Neiman D."/>
            <person name="Pearson M."/>
            <person name="Roberts A."/>
            <person name="Saif S."/>
            <person name="Shea T."/>
            <person name="Shenoy N."/>
            <person name="Sisk P."/>
            <person name="Stolte C."/>
            <person name="Sykes S."/>
            <person name="White J."/>
            <person name="Yandava C."/>
            <person name="Burger G."/>
            <person name="Gray M.W."/>
            <person name="Holland P.W.H."/>
            <person name="King N."/>
            <person name="Lang F.B.F."/>
            <person name="Roger A.J."/>
            <person name="Ruiz-Trillo I."/>
            <person name="Haas B."/>
            <person name="Nusbaum C."/>
            <person name="Birren B."/>
        </authorList>
    </citation>
    <scope>NUCLEOTIDE SEQUENCE [LARGE SCALE GENOMIC DNA]</scope>
    <source>
        <strain evidence="2 3">JP610</strain>
    </source>
</reference>
<feature type="compositionally biased region" description="Low complexity" evidence="1">
    <location>
        <begin position="1821"/>
        <end position="1835"/>
    </location>
</feature>
<feature type="compositionally biased region" description="Basic and acidic residues" evidence="1">
    <location>
        <begin position="760"/>
        <end position="790"/>
    </location>
</feature>
<feature type="region of interest" description="Disordered" evidence="1">
    <location>
        <begin position="1479"/>
        <end position="1506"/>
    </location>
</feature>
<dbReference type="RefSeq" id="XP_014155277.1">
    <property type="nucleotide sequence ID" value="XM_014299802.1"/>
</dbReference>
<organism evidence="2 3">
    <name type="scientific">Sphaeroforma arctica JP610</name>
    <dbReference type="NCBI Taxonomy" id="667725"/>
    <lineage>
        <taxon>Eukaryota</taxon>
        <taxon>Ichthyosporea</taxon>
        <taxon>Ichthyophonida</taxon>
        <taxon>Sphaeroforma</taxon>
    </lineage>
</organism>
<feature type="compositionally biased region" description="Basic and acidic residues" evidence="1">
    <location>
        <begin position="1747"/>
        <end position="1756"/>
    </location>
</feature>
<feature type="compositionally biased region" description="Polar residues" evidence="1">
    <location>
        <begin position="368"/>
        <end position="381"/>
    </location>
</feature>
<feature type="region of interest" description="Disordered" evidence="1">
    <location>
        <begin position="644"/>
        <end position="794"/>
    </location>
</feature>